<evidence type="ECO:0000313" key="2">
    <source>
        <dbReference type="Proteomes" id="UP000239757"/>
    </source>
</evidence>
<dbReference type="EMBL" id="KZ664148">
    <property type="protein sequence ID" value="PPS07369.1"/>
    <property type="molecule type" value="Genomic_DNA"/>
</dbReference>
<gene>
    <name evidence="1" type="ORF">GOBAR_AA13267</name>
</gene>
<proteinExistence type="predicted"/>
<dbReference type="AlphaFoldDB" id="A0A2P5XVI0"/>
<reference evidence="1 2" key="1">
    <citation type="submission" date="2015-01" db="EMBL/GenBank/DDBJ databases">
        <title>Genome of allotetraploid Gossypium barbadense reveals genomic plasticity and fiber elongation in cotton evolution.</title>
        <authorList>
            <person name="Chen X."/>
            <person name="Liu X."/>
            <person name="Zhao B."/>
            <person name="Zheng H."/>
            <person name="Hu Y."/>
            <person name="Lu G."/>
            <person name="Yang C."/>
            <person name="Chen J."/>
            <person name="Shan C."/>
            <person name="Zhang L."/>
            <person name="Zhou Y."/>
            <person name="Wang L."/>
            <person name="Guo W."/>
            <person name="Bai Y."/>
            <person name="Ruan J."/>
            <person name="Shangguan X."/>
            <person name="Mao Y."/>
            <person name="Jiang J."/>
            <person name="Zhu Y."/>
            <person name="Lei J."/>
            <person name="Kang H."/>
            <person name="Chen S."/>
            <person name="He X."/>
            <person name="Wang R."/>
            <person name="Wang Y."/>
            <person name="Chen J."/>
            <person name="Wang L."/>
            <person name="Yu S."/>
            <person name="Wang B."/>
            <person name="Wei J."/>
            <person name="Song S."/>
            <person name="Lu X."/>
            <person name="Gao Z."/>
            <person name="Gu W."/>
            <person name="Deng X."/>
            <person name="Ma D."/>
            <person name="Wang S."/>
            <person name="Liang W."/>
            <person name="Fang L."/>
            <person name="Cai C."/>
            <person name="Zhu X."/>
            <person name="Zhou B."/>
            <person name="Zhang Y."/>
            <person name="Chen Z."/>
            <person name="Xu S."/>
            <person name="Zhu R."/>
            <person name="Wang S."/>
            <person name="Zhang T."/>
            <person name="Zhao G."/>
        </authorList>
    </citation>
    <scope>NUCLEOTIDE SEQUENCE [LARGE SCALE GENOMIC DNA]</scope>
    <source>
        <strain evidence="2">cv. Xinhai21</strain>
        <tissue evidence="1">Leaf</tissue>
    </source>
</reference>
<name>A0A2P5XVI0_GOSBA</name>
<accession>A0A2P5XVI0</accession>
<organism evidence="1 2">
    <name type="scientific">Gossypium barbadense</name>
    <name type="common">Sea Island cotton</name>
    <name type="synonym">Hibiscus barbadensis</name>
    <dbReference type="NCBI Taxonomy" id="3634"/>
    <lineage>
        <taxon>Eukaryota</taxon>
        <taxon>Viridiplantae</taxon>
        <taxon>Streptophyta</taxon>
        <taxon>Embryophyta</taxon>
        <taxon>Tracheophyta</taxon>
        <taxon>Spermatophyta</taxon>
        <taxon>Magnoliopsida</taxon>
        <taxon>eudicotyledons</taxon>
        <taxon>Gunneridae</taxon>
        <taxon>Pentapetalae</taxon>
        <taxon>rosids</taxon>
        <taxon>malvids</taxon>
        <taxon>Malvales</taxon>
        <taxon>Malvaceae</taxon>
        <taxon>Malvoideae</taxon>
        <taxon>Gossypium</taxon>
    </lineage>
</organism>
<dbReference type="Proteomes" id="UP000239757">
    <property type="component" value="Unassembled WGS sequence"/>
</dbReference>
<evidence type="ECO:0000313" key="1">
    <source>
        <dbReference type="EMBL" id="PPS07369.1"/>
    </source>
</evidence>
<dbReference type="OrthoDB" id="10463885at2759"/>
<sequence>MAASGRAKGAQSCWLCDEKERQIPKIMIFDTIVPNIIRTNKSVNSMHNVRTNLGINLVGNLVNKESGQMFSMEDFQHDSTCMAHEKSPFGPTDVKKQPMMGSLFVSTTSDMGLEEIALEHGLVPNTRLSTIAIERVD</sequence>
<protein>
    <submittedName>
        <fullName evidence="1">Uncharacterized protein</fullName>
    </submittedName>
</protein>